<proteinExistence type="predicted"/>
<feature type="compositionally biased region" description="Basic and acidic residues" evidence="1">
    <location>
        <begin position="367"/>
        <end position="401"/>
    </location>
</feature>
<evidence type="ECO:0000256" key="1">
    <source>
        <dbReference type="SAM" id="MobiDB-lite"/>
    </source>
</evidence>
<feature type="transmembrane region" description="Helical" evidence="2">
    <location>
        <begin position="158"/>
        <end position="183"/>
    </location>
</feature>
<accession>T5AKW6</accession>
<feature type="region of interest" description="Disordered" evidence="1">
    <location>
        <begin position="258"/>
        <end position="306"/>
    </location>
</feature>
<feature type="compositionally biased region" description="Basic and acidic residues" evidence="1">
    <location>
        <begin position="283"/>
        <end position="306"/>
    </location>
</feature>
<evidence type="ECO:0000256" key="2">
    <source>
        <dbReference type="SAM" id="Phobius"/>
    </source>
</evidence>
<protein>
    <submittedName>
        <fullName evidence="3">Uncharacterized protein</fullName>
    </submittedName>
</protein>
<feature type="compositionally biased region" description="Polar residues" evidence="1">
    <location>
        <begin position="453"/>
        <end position="469"/>
    </location>
</feature>
<dbReference type="HOGENOM" id="CLU_575033_0_0_1"/>
<dbReference type="EMBL" id="KE652306">
    <property type="protein sequence ID" value="EQL02473.1"/>
    <property type="molecule type" value="Genomic_DNA"/>
</dbReference>
<evidence type="ECO:0000313" key="4">
    <source>
        <dbReference type="Proteomes" id="UP000019374"/>
    </source>
</evidence>
<name>T5AKW6_OPHSC</name>
<keyword evidence="2" id="KW-0472">Membrane</keyword>
<feature type="compositionally biased region" description="Polar residues" evidence="1">
    <location>
        <begin position="203"/>
        <end position="218"/>
    </location>
</feature>
<dbReference type="Proteomes" id="UP000019374">
    <property type="component" value="Unassembled WGS sequence"/>
</dbReference>
<feature type="compositionally biased region" description="Basic and acidic residues" evidence="1">
    <location>
        <begin position="191"/>
        <end position="202"/>
    </location>
</feature>
<organism evidence="3 4">
    <name type="scientific">Ophiocordyceps sinensis (strain Co18 / CGMCC 3.14243)</name>
    <name type="common">Yarsagumba caterpillar fungus</name>
    <name type="synonym">Hirsutella sinensis</name>
    <dbReference type="NCBI Taxonomy" id="911162"/>
    <lineage>
        <taxon>Eukaryota</taxon>
        <taxon>Fungi</taxon>
        <taxon>Dikarya</taxon>
        <taxon>Ascomycota</taxon>
        <taxon>Pezizomycotina</taxon>
        <taxon>Sordariomycetes</taxon>
        <taxon>Hypocreomycetidae</taxon>
        <taxon>Hypocreales</taxon>
        <taxon>Ophiocordycipitaceae</taxon>
        <taxon>Ophiocordyceps</taxon>
    </lineage>
</organism>
<dbReference type="eggNOG" id="ENOG502RR66">
    <property type="taxonomic scope" value="Eukaryota"/>
</dbReference>
<gene>
    <name evidence="3" type="ORF">OCS_01820</name>
</gene>
<reference evidence="3 4" key="1">
    <citation type="journal article" date="2013" name="Chin. Sci. Bull.">
        <title>Genome survey uncovers the secrets of sex and lifestyle in caterpillar fungus.</title>
        <authorList>
            <person name="Hu X."/>
            <person name="Zhang Y."/>
            <person name="Xiao G."/>
            <person name="Zheng P."/>
            <person name="Xia Y."/>
            <person name="Zhang X."/>
            <person name="St Leger R.J."/>
            <person name="Liu X."/>
            <person name="Wang C."/>
        </authorList>
    </citation>
    <scope>NUCLEOTIDE SEQUENCE [LARGE SCALE GENOMIC DNA]</scope>
    <source>
        <strain evidence="4">Co18 / CGMCC 3.14243</strain>
        <tissue evidence="3">Fruit-body</tissue>
    </source>
</reference>
<feature type="region of interest" description="Disordered" evidence="1">
    <location>
        <begin position="191"/>
        <end position="227"/>
    </location>
</feature>
<keyword evidence="2" id="KW-1133">Transmembrane helix</keyword>
<dbReference type="OrthoDB" id="5130140at2759"/>
<keyword evidence="2" id="KW-0812">Transmembrane</keyword>
<evidence type="ECO:0000313" key="3">
    <source>
        <dbReference type="EMBL" id="EQL02473.1"/>
    </source>
</evidence>
<sequence length="475" mass="51981">MGRSLVRNERLAATVYPFAGDIPSLSLAPQLMAVHPTDAAASGLGVHGLRFLNDEWNDSISNGDSFTVRWNQSLATLGSGLGVFKVTYPKDGVVVYELISNLTDTIKGNSCDWTPNNLEKKSLYAMWLTAGQDNTHPNWTLSPPWVPKDPSGNGASPWAAPFIIPVVCLLGVYAASLTGYLVYRRRKRARREQEDAIPHQDASRNNSVDSDVTMQSLSDIEGGPEKRSVVVFTDRPSDTDVTVRGAAGSASIDRSDIERAISNVRRGRSGTAERHGSSSAPTDRFDIERARNNIRRERSGTAEGRGLHGIDRYDIERAQDHARRERSGTVEGRGLNGIDRYDIERAQGHARRGRSGTAEGRGLFGNDWHDLDRAQSNLRRERSGTAERRGPRGASFDRSDIELAPSNFRRGRSGTAERSGIRLVPDSASGSDVTVGDDDERGVTDANPAGRNVHSTSESQNTRRPVQTSTERHLA</sequence>
<feature type="region of interest" description="Disordered" evidence="1">
    <location>
        <begin position="346"/>
        <end position="475"/>
    </location>
</feature>
<dbReference type="AlphaFoldDB" id="T5AKW6"/>